<dbReference type="AlphaFoldDB" id="A0A1Q9BU54"/>
<keyword evidence="3" id="KW-1185">Reference proteome</keyword>
<name>A0A1Q9BU54_SYMMI</name>
<protein>
    <submittedName>
        <fullName evidence="2">Uncharacterized protein</fullName>
    </submittedName>
</protein>
<feature type="region of interest" description="Disordered" evidence="1">
    <location>
        <begin position="41"/>
        <end position="72"/>
    </location>
</feature>
<accession>A0A1Q9BU54</accession>
<organism evidence="2 3">
    <name type="scientific">Symbiodinium microadriaticum</name>
    <name type="common">Dinoflagellate</name>
    <name type="synonym">Zooxanthella microadriatica</name>
    <dbReference type="NCBI Taxonomy" id="2951"/>
    <lineage>
        <taxon>Eukaryota</taxon>
        <taxon>Sar</taxon>
        <taxon>Alveolata</taxon>
        <taxon>Dinophyceae</taxon>
        <taxon>Suessiales</taxon>
        <taxon>Symbiodiniaceae</taxon>
        <taxon>Symbiodinium</taxon>
    </lineage>
</organism>
<evidence type="ECO:0000313" key="2">
    <source>
        <dbReference type="EMBL" id="OLP74164.1"/>
    </source>
</evidence>
<gene>
    <name evidence="2" type="ORF">AK812_SmicGene46377</name>
</gene>
<comment type="caution">
    <text evidence="2">The sequence shown here is derived from an EMBL/GenBank/DDBJ whole genome shotgun (WGS) entry which is preliminary data.</text>
</comment>
<sequence length="72" mass="7983">MKVMLMQRTTTPGLHTTGLPCDRTTLNQGYHINCFMSEPAAPGTRSAPVMLGTGAHRGRQMRSDEDPRREIV</sequence>
<evidence type="ECO:0000313" key="3">
    <source>
        <dbReference type="Proteomes" id="UP000186817"/>
    </source>
</evidence>
<proteinExistence type="predicted"/>
<reference evidence="2 3" key="1">
    <citation type="submission" date="2016-02" db="EMBL/GenBank/DDBJ databases">
        <title>Genome analysis of coral dinoflagellate symbionts highlights evolutionary adaptations to a symbiotic lifestyle.</title>
        <authorList>
            <person name="Aranda M."/>
            <person name="Li Y."/>
            <person name="Liew Y.J."/>
            <person name="Baumgarten S."/>
            <person name="Simakov O."/>
            <person name="Wilson M."/>
            <person name="Piel J."/>
            <person name="Ashoor H."/>
            <person name="Bougouffa S."/>
            <person name="Bajic V.B."/>
            <person name="Ryu T."/>
            <person name="Ravasi T."/>
            <person name="Bayer T."/>
            <person name="Micklem G."/>
            <person name="Kim H."/>
            <person name="Bhak J."/>
            <person name="Lajeunesse T.C."/>
            <person name="Voolstra C.R."/>
        </authorList>
    </citation>
    <scope>NUCLEOTIDE SEQUENCE [LARGE SCALE GENOMIC DNA]</scope>
    <source>
        <strain evidence="2 3">CCMP2467</strain>
    </source>
</reference>
<dbReference type="Proteomes" id="UP000186817">
    <property type="component" value="Unassembled WGS sequence"/>
</dbReference>
<evidence type="ECO:0000256" key="1">
    <source>
        <dbReference type="SAM" id="MobiDB-lite"/>
    </source>
</evidence>
<feature type="compositionally biased region" description="Basic and acidic residues" evidence="1">
    <location>
        <begin position="61"/>
        <end position="72"/>
    </location>
</feature>
<dbReference type="EMBL" id="LSRX01004169">
    <property type="protein sequence ID" value="OLP74164.1"/>
    <property type="molecule type" value="Genomic_DNA"/>
</dbReference>